<dbReference type="PANTHER" id="PTHR43642:SF1">
    <property type="entry name" value="HYBRID SIGNAL TRANSDUCTION HISTIDINE KINASE G"/>
    <property type="match status" value="1"/>
</dbReference>
<dbReference type="PANTHER" id="PTHR43642">
    <property type="entry name" value="HYBRID SIGNAL TRANSDUCTION HISTIDINE KINASE G"/>
    <property type="match status" value="1"/>
</dbReference>
<dbReference type="EMBL" id="OU015584">
    <property type="protein sequence ID" value="CAG5085075.1"/>
    <property type="molecule type" value="Genomic_DNA"/>
</dbReference>
<dbReference type="InterPro" id="IPR027417">
    <property type="entry name" value="P-loop_NTPase"/>
</dbReference>
<keyword evidence="3" id="KW-1185">Reference proteome</keyword>
<name>A0A916JPZ6_9FLAO</name>
<evidence type="ECO:0000313" key="2">
    <source>
        <dbReference type="EMBL" id="CAG5085075.1"/>
    </source>
</evidence>
<dbReference type="Gene3D" id="3.40.50.300">
    <property type="entry name" value="P-loop containing nucleotide triphosphate hydrolases"/>
    <property type="match status" value="1"/>
</dbReference>
<dbReference type="SUPFAM" id="SSF52540">
    <property type="entry name" value="P-loop containing nucleoside triphosphate hydrolases"/>
    <property type="match status" value="1"/>
</dbReference>
<dbReference type="Proteomes" id="UP000683507">
    <property type="component" value="Chromosome"/>
</dbReference>
<dbReference type="RefSeq" id="WP_258542858.1">
    <property type="nucleotide sequence ID" value="NZ_OU015584.1"/>
</dbReference>
<evidence type="ECO:0000259" key="1">
    <source>
        <dbReference type="Pfam" id="PF13191"/>
    </source>
</evidence>
<gene>
    <name evidence="2" type="ORF">CRYO30217_02643</name>
</gene>
<dbReference type="InterPro" id="IPR053159">
    <property type="entry name" value="Hybrid_Histidine_Kinase"/>
</dbReference>
<protein>
    <recommendedName>
        <fullName evidence="1">Orc1-like AAA ATPase domain-containing protein</fullName>
    </recommendedName>
</protein>
<reference evidence="2" key="1">
    <citation type="submission" date="2021-04" db="EMBL/GenBank/DDBJ databases">
        <authorList>
            <person name="Rodrigo-Torres L."/>
            <person name="Arahal R. D."/>
            <person name="Lucena T."/>
        </authorList>
    </citation>
    <scope>NUCLEOTIDE SEQUENCE</scope>
    <source>
        <strain evidence="2">AS29M-1</strain>
    </source>
</reference>
<evidence type="ECO:0000313" key="3">
    <source>
        <dbReference type="Proteomes" id="UP000683507"/>
    </source>
</evidence>
<dbReference type="Pfam" id="PF13191">
    <property type="entry name" value="AAA_16"/>
    <property type="match status" value="1"/>
</dbReference>
<dbReference type="AlphaFoldDB" id="A0A916JPZ6"/>
<proteinExistence type="predicted"/>
<organism evidence="2 3">
    <name type="scientific">Parvicella tangerina</name>
    <dbReference type="NCBI Taxonomy" id="2829795"/>
    <lineage>
        <taxon>Bacteria</taxon>
        <taxon>Pseudomonadati</taxon>
        <taxon>Bacteroidota</taxon>
        <taxon>Flavobacteriia</taxon>
        <taxon>Flavobacteriales</taxon>
        <taxon>Parvicellaceae</taxon>
        <taxon>Parvicella</taxon>
    </lineage>
</organism>
<dbReference type="InterPro" id="IPR041664">
    <property type="entry name" value="AAA_16"/>
</dbReference>
<feature type="domain" description="Orc1-like AAA ATPase" evidence="1">
    <location>
        <begin position="25"/>
        <end position="215"/>
    </location>
</feature>
<sequence>MKEYGSSYQSDGRVNYPHQLEAPKEVFGRDKELAIIQEALTTLISGKSVCLEVSGESGMGKTHLKQKVFSAQPGIHLFRFSFYTGSELRPYELLNDLFDRLLQFMRDMKSDHELSEWIGKMNPIVADLPNEVVHSIPFLTPDFHRSAKRGKASGVAPTTNKMLLESFYIDFAQEIFKEINRKFVLLIDNMSLYDRDTLELLYQIFSSVEAPVMIVLSGRSGEWQGLREELLQKNAENAKHAQFAIKLEQFTVNEVNGFIRFCLGNKVNRLDELTELTYQTAGGNPKSLIETLRKLIRENKLQYDPETEQWMWDIDKGWFTSKMSIVSLFLNKYEGLDESEKELLRFCACLGTNINAALITKLMRFNTSEANQLLERLMEKGFIDRDEVTTQYGNVSDGNYHFSSEDVAEGIRERIKGEACCKNHRTIANYLINRSATGISDRDVFEAAAHVNKSSSLPMTKDERRSYTHLNVLAAKKARLLTSFRTGYKYIKAGENFAQELNWSEDREVLAELYTEAYHLARLNNMDEASLGYMNNALQHFSKEALFEIRFVQMVLEIQLGKLSKGLSVGLEILEELGIKLPTKPGRISVLLEFLKTRNMLNKKTLEEVYELPQVSDSRLEKAFQVFFWLYRATQYLAPELNGVLALKQLQLMLKHGTNGEAWSGLMAYGVIIGAGMNDYETAFKYADLGGQLAEKYGNKSGKVLFGKAIYWPYKHALKDTLEWYDLARAKQYREGDYIGAAEATVNQSLTMMSLGGELDSVIEKANENYGFCEKVSATDFMSFQKMLIRNIQQLKKGVYNNTEMDRLVSNDTTQFVMTSSVDLILQLKLAYLKKDLMRALELIEDGKKLVNNLTGLYFKTEYDFYAALTYIMALQKRNGLISRIKLNKQLKKFNKWAVCAPDSYAHKNSLLMGLNHLNHNNYSQGIEELNKAKDLASDQGNLLVQAMALDGLSKCMEGRSEAQCLQDKEVSTSLYRKWGIDWK</sequence>
<dbReference type="KEGG" id="ptan:CRYO30217_02643"/>
<accession>A0A916JPZ6</accession>